<organism evidence="2 3">
    <name type="scientific">Lophium mytilinum</name>
    <dbReference type="NCBI Taxonomy" id="390894"/>
    <lineage>
        <taxon>Eukaryota</taxon>
        <taxon>Fungi</taxon>
        <taxon>Dikarya</taxon>
        <taxon>Ascomycota</taxon>
        <taxon>Pezizomycotina</taxon>
        <taxon>Dothideomycetes</taxon>
        <taxon>Pleosporomycetidae</taxon>
        <taxon>Mytilinidiales</taxon>
        <taxon>Mytilinidiaceae</taxon>
        <taxon>Lophium</taxon>
    </lineage>
</organism>
<sequence>MPSLRTTLRATSLLFGPLFIAFGLNAMLRPRHSLTFFPFPDPALPTSSAAPASKEVLDLLDALLVIYGARDVFMGVAILAAARGKALGWILVAAGAVAGVDGWVVRGFEARNSHPGGGKWGHWGYAPVVGVVGGLLVGLG</sequence>
<feature type="transmembrane region" description="Helical" evidence="1">
    <location>
        <begin position="62"/>
        <end position="82"/>
    </location>
</feature>
<reference evidence="2" key="1">
    <citation type="journal article" date="2020" name="Stud. Mycol.">
        <title>101 Dothideomycetes genomes: a test case for predicting lifestyles and emergence of pathogens.</title>
        <authorList>
            <person name="Haridas S."/>
            <person name="Albert R."/>
            <person name="Binder M."/>
            <person name="Bloem J."/>
            <person name="Labutti K."/>
            <person name="Salamov A."/>
            <person name="Andreopoulos B."/>
            <person name="Baker S."/>
            <person name="Barry K."/>
            <person name="Bills G."/>
            <person name="Bluhm B."/>
            <person name="Cannon C."/>
            <person name="Castanera R."/>
            <person name="Culley D."/>
            <person name="Daum C."/>
            <person name="Ezra D."/>
            <person name="Gonzalez J."/>
            <person name="Henrissat B."/>
            <person name="Kuo A."/>
            <person name="Liang C."/>
            <person name="Lipzen A."/>
            <person name="Lutzoni F."/>
            <person name="Magnuson J."/>
            <person name="Mondo S."/>
            <person name="Nolan M."/>
            <person name="Ohm R."/>
            <person name="Pangilinan J."/>
            <person name="Park H.-J."/>
            <person name="Ramirez L."/>
            <person name="Alfaro M."/>
            <person name="Sun H."/>
            <person name="Tritt A."/>
            <person name="Yoshinaga Y."/>
            <person name="Zwiers L.-H."/>
            <person name="Turgeon B."/>
            <person name="Goodwin S."/>
            <person name="Spatafora J."/>
            <person name="Crous P."/>
            <person name="Grigoriev I."/>
        </authorList>
    </citation>
    <scope>NUCLEOTIDE SEQUENCE</scope>
    <source>
        <strain evidence="2">CBS 269.34</strain>
    </source>
</reference>
<keyword evidence="1" id="KW-0472">Membrane</keyword>
<dbReference type="InterPro" id="IPR025363">
    <property type="entry name" value="DUF4267"/>
</dbReference>
<dbReference type="Pfam" id="PF14087">
    <property type="entry name" value="DUF4267"/>
    <property type="match status" value="1"/>
</dbReference>
<dbReference type="OrthoDB" id="5216128at2759"/>
<evidence type="ECO:0000313" key="2">
    <source>
        <dbReference type="EMBL" id="KAF2492593.1"/>
    </source>
</evidence>
<name>A0A6A6QLK0_9PEZI</name>
<dbReference type="EMBL" id="MU004193">
    <property type="protein sequence ID" value="KAF2492593.1"/>
    <property type="molecule type" value="Genomic_DNA"/>
</dbReference>
<feature type="transmembrane region" description="Helical" evidence="1">
    <location>
        <begin position="89"/>
        <end position="108"/>
    </location>
</feature>
<evidence type="ECO:0000256" key="1">
    <source>
        <dbReference type="SAM" id="Phobius"/>
    </source>
</evidence>
<proteinExistence type="predicted"/>
<evidence type="ECO:0000313" key="3">
    <source>
        <dbReference type="Proteomes" id="UP000799750"/>
    </source>
</evidence>
<feature type="transmembrane region" description="Helical" evidence="1">
    <location>
        <begin position="120"/>
        <end position="139"/>
    </location>
</feature>
<gene>
    <name evidence="2" type="ORF">BU16DRAFT_583744</name>
</gene>
<keyword evidence="3" id="KW-1185">Reference proteome</keyword>
<dbReference type="Proteomes" id="UP000799750">
    <property type="component" value="Unassembled WGS sequence"/>
</dbReference>
<keyword evidence="1" id="KW-1133">Transmembrane helix</keyword>
<protein>
    <submittedName>
        <fullName evidence="2">Uncharacterized protein</fullName>
    </submittedName>
</protein>
<accession>A0A6A6QLK0</accession>
<keyword evidence="1" id="KW-0812">Transmembrane</keyword>
<dbReference type="AlphaFoldDB" id="A0A6A6QLK0"/>
<feature type="transmembrane region" description="Helical" evidence="1">
    <location>
        <begin position="7"/>
        <end position="28"/>
    </location>
</feature>